<dbReference type="InterPro" id="IPR004343">
    <property type="entry name" value="Plus-3_dom"/>
</dbReference>
<dbReference type="Gene3D" id="3.90.70.200">
    <property type="entry name" value="Plus-3 domain"/>
    <property type="match status" value="1"/>
</dbReference>
<evidence type="ECO:0000256" key="2">
    <source>
        <dbReference type="ARBA" id="ARBA00023015"/>
    </source>
</evidence>
<dbReference type="PROSITE" id="PS51360">
    <property type="entry name" value="PLUS3"/>
    <property type="match status" value="1"/>
</dbReference>
<comment type="caution">
    <text evidence="7">The sequence shown here is derived from an EMBL/GenBank/DDBJ whole genome shotgun (WGS) entry which is preliminary data.</text>
</comment>
<dbReference type="GO" id="GO:0003677">
    <property type="term" value="F:DNA binding"/>
    <property type="evidence" value="ECO:0007669"/>
    <property type="project" value="InterPro"/>
</dbReference>
<accession>A0AAD4K8Y3</accession>
<keyword evidence="3" id="KW-0804">Transcription</keyword>
<evidence type="ECO:0000259" key="6">
    <source>
        <dbReference type="PROSITE" id="PS51360"/>
    </source>
</evidence>
<dbReference type="Pfam" id="PF03126">
    <property type="entry name" value="Plus-3"/>
    <property type="match status" value="1"/>
</dbReference>
<reference evidence="7" key="1">
    <citation type="journal article" date="2021" name="Mol. Ecol. Resour.">
        <title>Phylogenomic analyses of the genus Drosophila reveals genomic signals of climate adaptation.</title>
        <authorList>
            <person name="Li F."/>
            <person name="Rane R.V."/>
            <person name="Luria V."/>
            <person name="Xiong Z."/>
            <person name="Chen J."/>
            <person name="Li Z."/>
            <person name="Catullo R.A."/>
            <person name="Griffin P.C."/>
            <person name="Schiffer M."/>
            <person name="Pearce S."/>
            <person name="Lee S.F."/>
            <person name="McElroy K."/>
            <person name="Stocker A."/>
            <person name="Shirriffs J."/>
            <person name="Cockerell F."/>
            <person name="Coppin C."/>
            <person name="Sgro C.M."/>
            <person name="Karger A."/>
            <person name="Cain J.W."/>
            <person name="Weber J.A."/>
            <person name="Santpere G."/>
            <person name="Kirschner M.W."/>
            <person name="Hoffmann A.A."/>
            <person name="Oakeshott J.G."/>
            <person name="Zhang G."/>
        </authorList>
    </citation>
    <scope>NUCLEOTIDE SEQUENCE</scope>
    <source>
        <strain evidence="7">BGI-SZ-2011g</strain>
    </source>
</reference>
<name>A0AAD4K8Y3_9MUSC</name>
<dbReference type="GO" id="GO:0016593">
    <property type="term" value="C:Cdc73/Paf1 complex"/>
    <property type="evidence" value="ECO:0007669"/>
    <property type="project" value="TreeGrafter"/>
</dbReference>
<feature type="non-terminal residue" evidence="7">
    <location>
        <position position="1"/>
    </location>
</feature>
<dbReference type="PANTHER" id="PTHR13115:SF8">
    <property type="entry name" value="RNA POLYMERASE-ASSOCIATED PROTEIN RTF1 HOMOLOG"/>
    <property type="match status" value="1"/>
</dbReference>
<feature type="non-terminal residue" evidence="7">
    <location>
        <position position="263"/>
    </location>
</feature>
<dbReference type="SUPFAM" id="SSF159042">
    <property type="entry name" value="Plus3-like"/>
    <property type="match status" value="1"/>
</dbReference>
<dbReference type="InterPro" id="IPR036128">
    <property type="entry name" value="Plus3-like_sf"/>
</dbReference>
<protein>
    <recommendedName>
        <fullName evidence="6">Plus3 domain-containing protein</fullName>
    </recommendedName>
</protein>
<dbReference type="PANTHER" id="PTHR13115">
    <property type="entry name" value="RNA POLYMERASE-ASSOCIATED PROTEIN RTF1 HOMOLOG"/>
    <property type="match status" value="1"/>
</dbReference>
<dbReference type="Proteomes" id="UP001200034">
    <property type="component" value="Unassembled WGS sequence"/>
</dbReference>
<feature type="domain" description="Plus3" evidence="6">
    <location>
        <begin position="50"/>
        <end position="181"/>
    </location>
</feature>
<evidence type="ECO:0000256" key="1">
    <source>
        <dbReference type="ARBA" id="ARBA00004123"/>
    </source>
</evidence>
<keyword evidence="2" id="KW-0805">Transcription regulation</keyword>
<keyword evidence="4" id="KW-0539">Nucleus</keyword>
<keyword evidence="8" id="KW-1185">Reference proteome</keyword>
<evidence type="ECO:0000256" key="3">
    <source>
        <dbReference type="ARBA" id="ARBA00023163"/>
    </source>
</evidence>
<evidence type="ECO:0000256" key="5">
    <source>
        <dbReference type="SAM" id="MobiDB-lite"/>
    </source>
</evidence>
<gene>
    <name evidence="7" type="ORF">KR093_000764</name>
</gene>
<evidence type="ECO:0000256" key="4">
    <source>
        <dbReference type="ARBA" id="ARBA00023242"/>
    </source>
</evidence>
<dbReference type="AlphaFoldDB" id="A0AAD4K8Y3"/>
<sequence>SGPQARLHRPKAEILRELRRLRATSVRADDDDPDELQLTLSLPAAPAKPVRTLEQLDALRLTRHRIKQLLGCSGFDQVLSNCFVRLNVNAGGVPPEYRIAEIVLVDELAEGYYVDKLATNVVLHLRYEDVVQKHELNDISNMAFTREEFELWRDNCICQAIEWPTTELVARKKIDLYNALNSEGKAPSPPSQQSGLLAANSMPMRPVPRGGLLERFGGTYPWKLQRPLTVAPVVPVPLPLEPVASGNSSGEEPAPSLVSDGGE</sequence>
<dbReference type="SMART" id="SM00719">
    <property type="entry name" value="Plus3"/>
    <property type="match status" value="1"/>
</dbReference>
<dbReference type="GO" id="GO:1990269">
    <property type="term" value="F:RNA polymerase II C-terminal domain phosphoserine binding"/>
    <property type="evidence" value="ECO:0007669"/>
    <property type="project" value="TreeGrafter"/>
</dbReference>
<proteinExistence type="predicted"/>
<comment type="subcellular location">
    <subcellularLocation>
        <location evidence="1">Nucleus</location>
    </subcellularLocation>
</comment>
<evidence type="ECO:0000313" key="7">
    <source>
        <dbReference type="EMBL" id="KAH8386464.1"/>
    </source>
</evidence>
<dbReference type="EMBL" id="JAJJHW010000095">
    <property type="protein sequence ID" value="KAH8386464.1"/>
    <property type="molecule type" value="Genomic_DNA"/>
</dbReference>
<organism evidence="7 8">
    <name type="scientific">Drosophila rubida</name>
    <dbReference type="NCBI Taxonomy" id="30044"/>
    <lineage>
        <taxon>Eukaryota</taxon>
        <taxon>Metazoa</taxon>
        <taxon>Ecdysozoa</taxon>
        <taxon>Arthropoda</taxon>
        <taxon>Hexapoda</taxon>
        <taxon>Insecta</taxon>
        <taxon>Pterygota</taxon>
        <taxon>Neoptera</taxon>
        <taxon>Endopterygota</taxon>
        <taxon>Diptera</taxon>
        <taxon>Brachycera</taxon>
        <taxon>Muscomorpha</taxon>
        <taxon>Ephydroidea</taxon>
        <taxon>Drosophilidae</taxon>
        <taxon>Drosophila</taxon>
    </lineage>
</organism>
<evidence type="ECO:0000313" key="8">
    <source>
        <dbReference type="Proteomes" id="UP001200034"/>
    </source>
</evidence>
<feature type="region of interest" description="Disordered" evidence="5">
    <location>
        <begin position="239"/>
        <end position="263"/>
    </location>
</feature>